<reference evidence="2" key="2">
    <citation type="submission" date="2022-06" db="UniProtKB">
        <authorList>
            <consortium name="EnsemblMetazoa"/>
        </authorList>
    </citation>
    <scope>IDENTIFICATION</scope>
    <source>
        <strain evidence="2">PS312</strain>
    </source>
</reference>
<evidence type="ECO:0000313" key="2">
    <source>
        <dbReference type="EnsemblMetazoa" id="PPA13410.1"/>
    </source>
</evidence>
<organism evidence="2 3">
    <name type="scientific">Pristionchus pacificus</name>
    <name type="common">Parasitic nematode worm</name>
    <dbReference type="NCBI Taxonomy" id="54126"/>
    <lineage>
        <taxon>Eukaryota</taxon>
        <taxon>Metazoa</taxon>
        <taxon>Ecdysozoa</taxon>
        <taxon>Nematoda</taxon>
        <taxon>Chromadorea</taxon>
        <taxon>Rhabditida</taxon>
        <taxon>Rhabditina</taxon>
        <taxon>Diplogasteromorpha</taxon>
        <taxon>Diplogasteroidea</taxon>
        <taxon>Neodiplogasteridae</taxon>
        <taxon>Pristionchus</taxon>
    </lineage>
</organism>
<accession>A0A8R1YDM1</accession>
<dbReference type="Proteomes" id="UP000005239">
    <property type="component" value="Unassembled WGS sequence"/>
</dbReference>
<reference evidence="3" key="1">
    <citation type="journal article" date="2008" name="Nat. Genet.">
        <title>The Pristionchus pacificus genome provides a unique perspective on nematode lifestyle and parasitism.</title>
        <authorList>
            <person name="Dieterich C."/>
            <person name="Clifton S.W."/>
            <person name="Schuster L.N."/>
            <person name="Chinwalla A."/>
            <person name="Delehaunty K."/>
            <person name="Dinkelacker I."/>
            <person name="Fulton L."/>
            <person name="Fulton R."/>
            <person name="Godfrey J."/>
            <person name="Minx P."/>
            <person name="Mitreva M."/>
            <person name="Roeseler W."/>
            <person name="Tian H."/>
            <person name="Witte H."/>
            <person name="Yang S.P."/>
            <person name="Wilson R.K."/>
            <person name="Sommer R.J."/>
        </authorList>
    </citation>
    <scope>NUCLEOTIDE SEQUENCE [LARGE SCALE GENOMIC DNA]</scope>
    <source>
        <strain evidence="3">PS312</strain>
    </source>
</reference>
<sequence length="78" mass="8794">MMGSPRALCDLVFRANLVPGMGDDLAFVYETFETDDILFPDEEGGDRFPNKMKKKKKKKKKDEGCSGDVRPHSCCHPD</sequence>
<feature type="compositionally biased region" description="Basic and acidic residues" evidence="1">
    <location>
        <begin position="61"/>
        <end position="78"/>
    </location>
</feature>
<feature type="compositionally biased region" description="Basic residues" evidence="1">
    <location>
        <begin position="50"/>
        <end position="60"/>
    </location>
</feature>
<dbReference type="EnsemblMetazoa" id="PPA13410.1">
    <property type="protein sequence ID" value="PPA13410.1"/>
    <property type="gene ID" value="WBGene00102964"/>
</dbReference>
<evidence type="ECO:0000313" key="3">
    <source>
        <dbReference type="Proteomes" id="UP000005239"/>
    </source>
</evidence>
<dbReference type="AlphaFoldDB" id="A0A2A6D1R1"/>
<proteinExistence type="predicted"/>
<feature type="region of interest" description="Disordered" evidence="1">
    <location>
        <begin position="40"/>
        <end position="78"/>
    </location>
</feature>
<gene>
    <name evidence="2" type="primary">WBGene00102964</name>
</gene>
<keyword evidence="3" id="KW-1185">Reference proteome</keyword>
<evidence type="ECO:0000256" key="1">
    <source>
        <dbReference type="SAM" id="MobiDB-lite"/>
    </source>
</evidence>
<accession>A0A2A6D1R1</accession>
<name>A0A2A6D1R1_PRIPA</name>
<protein>
    <submittedName>
        <fullName evidence="2">Uncharacterized protein</fullName>
    </submittedName>
</protein>